<organism evidence="1 2">
    <name type="scientific">Popillia japonica</name>
    <name type="common">Japanese beetle</name>
    <dbReference type="NCBI Taxonomy" id="7064"/>
    <lineage>
        <taxon>Eukaryota</taxon>
        <taxon>Metazoa</taxon>
        <taxon>Ecdysozoa</taxon>
        <taxon>Arthropoda</taxon>
        <taxon>Hexapoda</taxon>
        <taxon>Insecta</taxon>
        <taxon>Pterygota</taxon>
        <taxon>Neoptera</taxon>
        <taxon>Endopterygota</taxon>
        <taxon>Coleoptera</taxon>
        <taxon>Polyphaga</taxon>
        <taxon>Scarabaeiformia</taxon>
        <taxon>Scarabaeidae</taxon>
        <taxon>Rutelinae</taxon>
        <taxon>Popillia</taxon>
    </lineage>
</organism>
<dbReference type="EMBL" id="JASPKY010000058">
    <property type="protein sequence ID" value="KAK9744431.1"/>
    <property type="molecule type" value="Genomic_DNA"/>
</dbReference>
<evidence type="ECO:0000313" key="2">
    <source>
        <dbReference type="Proteomes" id="UP001458880"/>
    </source>
</evidence>
<dbReference type="Proteomes" id="UP001458880">
    <property type="component" value="Unassembled WGS sequence"/>
</dbReference>
<gene>
    <name evidence="1" type="ORF">QE152_g7797</name>
</gene>
<name>A0AAW1M998_POPJA</name>
<comment type="caution">
    <text evidence="1">The sequence shown here is derived from an EMBL/GenBank/DDBJ whole genome shotgun (WGS) entry which is preliminary data.</text>
</comment>
<keyword evidence="2" id="KW-1185">Reference proteome</keyword>
<reference evidence="1 2" key="1">
    <citation type="journal article" date="2024" name="BMC Genomics">
        <title>De novo assembly and annotation of Popillia japonica's genome with initial clues to its potential as an invasive pest.</title>
        <authorList>
            <person name="Cucini C."/>
            <person name="Boschi S."/>
            <person name="Funari R."/>
            <person name="Cardaioli E."/>
            <person name="Iannotti N."/>
            <person name="Marturano G."/>
            <person name="Paoli F."/>
            <person name="Bruttini M."/>
            <person name="Carapelli A."/>
            <person name="Frati F."/>
            <person name="Nardi F."/>
        </authorList>
    </citation>
    <scope>NUCLEOTIDE SEQUENCE [LARGE SCALE GENOMIC DNA]</scope>
    <source>
        <strain evidence="1">DMR45628</strain>
    </source>
</reference>
<dbReference type="AlphaFoldDB" id="A0AAW1M998"/>
<evidence type="ECO:0000313" key="1">
    <source>
        <dbReference type="EMBL" id="KAK9744431.1"/>
    </source>
</evidence>
<protein>
    <submittedName>
        <fullName evidence="1">Uncharacterized protein</fullName>
    </submittedName>
</protein>
<proteinExistence type="predicted"/>
<sequence>MEMYFKILNIVRENDQGNRTPFATYLVFGGAFQKVTNPVETVVEQKIVNDSDKHNDVGSAQFARLVPNEQDRQALWTTCLAKSSKQVTFLRQIRSQGILATKKIDKLRLDKGLPT</sequence>
<accession>A0AAW1M998</accession>